<proteinExistence type="inferred from homology"/>
<name>A0A212LFQ0_9HYPH</name>
<evidence type="ECO:0000256" key="2">
    <source>
        <dbReference type="ARBA" id="ARBA00023002"/>
    </source>
</evidence>
<sequence>MMAQGFAVDSLGGGDELPARTSVVVIGGGIAGAMTALSLAEDGVPVLLIEKGRVAGEQSGRSWGWCRKMDRDIRELPLAVAALPLWEDMNRRIGGESGFRRSGIVYLNADEKEEAARGAWLRAAEPFGLDTRLISAAEVDTLLPGSNRRWRSALYTPSDGVAEPRLVVPAVLRAVRRLGGQVVEHTPVIGLETAGGKVDAVVTPQGRVACDAVVLAGGAWSGRFLAGLGLRLPQLKVIASVLRTEAAPPAAGRSDIAVWGAGFGFHRRLDGGYTIGYGNNLHEIVPDSFRYLVDFLPTIPVAAGDLHFSIGRSFATEARHLGARSTAARFAGAGENAPPPTGRFLSRARRALDRAYPAFAELREAARWAGLIDVLPDVLPVISNVETLPGLTLATGFSGHGFAIGPAAGRLAADLVTGRTPIVDPAPFRYGRYTDGSRPRPQTAV</sequence>
<dbReference type="InterPro" id="IPR036188">
    <property type="entry name" value="FAD/NAD-bd_sf"/>
</dbReference>
<dbReference type="InterPro" id="IPR006076">
    <property type="entry name" value="FAD-dep_OxRdtase"/>
</dbReference>
<keyword evidence="2" id="KW-0560">Oxidoreductase</keyword>
<dbReference type="PANTHER" id="PTHR13847:SF280">
    <property type="entry name" value="D-AMINO ACID DEHYDROGENASE"/>
    <property type="match status" value="1"/>
</dbReference>
<dbReference type="Gene3D" id="3.50.50.60">
    <property type="entry name" value="FAD/NAD(P)-binding domain"/>
    <property type="match status" value="2"/>
</dbReference>
<dbReference type="PANTHER" id="PTHR13847">
    <property type="entry name" value="SARCOSINE DEHYDROGENASE-RELATED"/>
    <property type="match status" value="1"/>
</dbReference>
<dbReference type="GO" id="GO:0008718">
    <property type="term" value="F:D-amino-acid dehydrogenase activity"/>
    <property type="evidence" value="ECO:0007669"/>
    <property type="project" value="TreeGrafter"/>
</dbReference>
<dbReference type="AlphaFoldDB" id="A0A212LFQ0"/>
<organism evidence="4">
    <name type="scientific">uncultured Pleomorphomonas sp</name>
    <dbReference type="NCBI Taxonomy" id="442121"/>
    <lineage>
        <taxon>Bacteria</taxon>
        <taxon>Pseudomonadati</taxon>
        <taxon>Pseudomonadota</taxon>
        <taxon>Alphaproteobacteria</taxon>
        <taxon>Hyphomicrobiales</taxon>
        <taxon>Pleomorphomonadaceae</taxon>
        <taxon>Pleomorphomonas</taxon>
        <taxon>environmental samples</taxon>
    </lineage>
</organism>
<dbReference type="Pfam" id="PF01266">
    <property type="entry name" value="DAO"/>
    <property type="match status" value="1"/>
</dbReference>
<dbReference type="GO" id="GO:0055130">
    <property type="term" value="P:D-alanine catabolic process"/>
    <property type="evidence" value="ECO:0007669"/>
    <property type="project" value="TreeGrafter"/>
</dbReference>
<dbReference type="GO" id="GO:0005737">
    <property type="term" value="C:cytoplasm"/>
    <property type="evidence" value="ECO:0007669"/>
    <property type="project" value="TreeGrafter"/>
</dbReference>
<reference evidence="4" key="1">
    <citation type="submission" date="2016-08" db="EMBL/GenBank/DDBJ databases">
        <authorList>
            <person name="Seilhamer J.J."/>
        </authorList>
    </citation>
    <scope>NUCLEOTIDE SEQUENCE</scope>
    <source>
        <strain evidence="4">86</strain>
    </source>
</reference>
<accession>A0A212LFQ0</accession>
<evidence type="ECO:0000256" key="1">
    <source>
        <dbReference type="ARBA" id="ARBA00009410"/>
    </source>
</evidence>
<dbReference type="Gene3D" id="3.30.9.10">
    <property type="entry name" value="D-Amino Acid Oxidase, subunit A, domain 2"/>
    <property type="match status" value="2"/>
</dbReference>
<dbReference type="SUPFAM" id="SSF51905">
    <property type="entry name" value="FAD/NAD(P)-binding domain"/>
    <property type="match status" value="1"/>
</dbReference>
<dbReference type="GO" id="GO:0005886">
    <property type="term" value="C:plasma membrane"/>
    <property type="evidence" value="ECO:0007669"/>
    <property type="project" value="TreeGrafter"/>
</dbReference>
<evidence type="ECO:0000313" key="4">
    <source>
        <dbReference type="EMBL" id="SCM76393.1"/>
    </source>
</evidence>
<protein>
    <recommendedName>
        <fullName evidence="3">FAD dependent oxidoreductase domain-containing protein</fullName>
    </recommendedName>
</protein>
<dbReference type="EMBL" id="FMJD01000008">
    <property type="protein sequence ID" value="SCM76393.1"/>
    <property type="molecule type" value="Genomic_DNA"/>
</dbReference>
<feature type="domain" description="FAD dependent oxidoreductase" evidence="3">
    <location>
        <begin position="23"/>
        <end position="415"/>
    </location>
</feature>
<evidence type="ECO:0000259" key="3">
    <source>
        <dbReference type="Pfam" id="PF01266"/>
    </source>
</evidence>
<gene>
    <name evidence="4" type="ORF">KL86PLE_40198</name>
</gene>
<comment type="similarity">
    <text evidence="1">Belongs to the DadA oxidoreductase family.</text>
</comment>